<keyword evidence="1" id="KW-1133">Transmembrane helix</keyword>
<evidence type="ECO:0000313" key="3">
    <source>
        <dbReference type="Proteomes" id="UP001177140"/>
    </source>
</evidence>
<reference evidence="2" key="1">
    <citation type="submission" date="2022-03" db="EMBL/GenBank/DDBJ databases">
        <title>A functionally conserved STORR gene fusion in Papaver species that diverged 16.8 million years ago.</title>
        <authorList>
            <person name="Catania T."/>
        </authorList>
    </citation>
    <scope>NUCLEOTIDE SEQUENCE</scope>
    <source>
        <strain evidence="2">S-191538</strain>
    </source>
</reference>
<keyword evidence="1" id="KW-0472">Membrane</keyword>
<organism evidence="2 3">
    <name type="scientific">Papaver nudicaule</name>
    <name type="common">Iceland poppy</name>
    <dbReference type="NCBI Taxonomy" id="74823"/>
    <lineage>
        <taxon>Eukaryota</taxon>
        <taxon>Viridiplantae</taxon>
        <taxon>Streptophyta</taxon>
        <taxon>Embryophyta</taxon>
        <taxon>Tracheophyta</taxon>
        <taxon>Spermatophyta</taxon>
        <taxon>Magnoliopsida</taxon>
        <taxon>Ranunculales</taxon>
        <taxon>Papaveraceae</taxon>
        <taxon>Papaveroideae</taxon>
        <taxon>Papaver</taxon>
    </lineage>
</organism>
<sequence>QENKEMGLRLGIAADAVESGSSSGDGLSREKTYFNPTNPDSPVYVFNSDLLSVRRLQHFIYYLLFIIFFTLVSIHFFFFGSLMDRNVVSPSTHEDFDAITTGRPQMKSILFTNDTRIKQSMGMVDHLYADDQVVQVPSLNHPP</sequence>
<dbReference type="EMBL" id="JAJJMA010302144">
    <property type="protein sequence ID" value="MCL7048222.1"/>
    <property type="molecule type" value="Genomic_DNA"/>
</dbReference>
<evidence type="ECO:0000313" key="2">
    <source>
        <dbReference type="EMBL" id="MCL7048222.1"/>
    </source>
</evidence>
<accession>A0AA42B1Q5</accession>
<feature type="transmembrane region" description="Helical" evidence="1">
    <location>
        <begin position="59"/>
        <end position="79"/>
    </location>
</feature>
<comment type="caution">
    <text evidence="2">The sequence shown here is derived from an EMBL/GenBank/DDBJ whole genome shotgun (WGS) entry which is preliminary data.</text>
</comment>
<keyword evidence="3" id="KW-1185">Reference proteome</keyword>
<evidence type="ECO:0000256" key="1">
    <source>
        <dbReference type="SAM" id="Phobius"/>
    </source>
</evidence>
<feature type="non-terminal residue" evidence="2">
    <location>
        <position position="143"/>
    </location>
</feature>
<dbReference type="Proteomes" id="UP001177140">
    <property type="component" value="Unassembled WGS sequence"/>
</dbReference>
<keyword evidence="1" id="KW-0812">Transmembrane</keyword>
<name>A0AA42B1Q5_PAPNU</name>
<protein>
    <submittedName>
        <fullName evidence="2">Uncharacterized protein</fullName>
    </submittedName>
</protein>
<dbReference type="AlphaFoldDB" id="A0AA42B1Q5"/>
<gene>
    <name evidence="2" type="ORF">MKW94_014286</name>
</gene>
<proteinExistence type="predicted"/>